<name>A0A6J5MSR7_9CAUD</name>
<evidence type="ECO:0000313" key="1">
    <source>
        <dbReference type="EMBL" id="CAB4149472.1"/>
    </source>
</evidence>
<sequence length="42" mass="4939">MDFDRLVEKHKEDIHELSILGFNLGVAEGMKAERNRIIREID</sequence>
<gene>
    <name evidence="1" type="ORF">UFOVP545_1</name>
</gene>
<feature type="non-terminal residue" evidence="1">
    <location>
        <position position="42"/>
    </location>
</feature>
<organism evidence="1">
    <name type="scientific">uncultured Caudovirales phage</name>
    <dbReference type="NCBI Taxonomy" id="2100421"/>
    <lineage>
        <taxon>Viruses</taxon>
        <taxon>Duplodnaviria</taxon>
        <taxon>Heunggongvirae</taxon>
        <taxon>Uroviricota</taxon>
        <taxon>Caudoviricetes</taxon>
        <taxon>Peduoviridae</taxon>
        <taxon>Maltschvirus</taxon>
        <taxon>Maltschvirus maltsch</taxon>
    </lineage>
</organism>
<protein>
    <submittedName>
        <fullName evidence="1">Uncharacterized protein</fullName>
    </submittedName>
</protein>
<reference evidence="1" key="1">
    <citation type="submission" date="2020-04" db="EMBL/GenBank/DDBJ databases">
        <authorList>
            <person name="Chiriac C."/>
            <person name="Salcher M."/>
            <person name="Ghai R."/>
            <person name="Kavagutti S V."/>
        </authorList>
    </citation>
    <scope>NUCLEOTIDE SEQUENCE</scope>
</reference>
<proteinExistence type="predicted"/>
<dbReference type="EMBL" id="LR796521">
    <property type="protein sequence ID" value="CAB4149472.1"/>
    <property type="molecule type" value="Genomic_DNA"/>
</dbReference>
<accession>A0A6J5MSR7</accession>